<feature type="transmembrane region" description="Helical" evidence="6">
    <location>
        <begin position="61"/>
        <end position="84"/>
    </location>
</feature>
<feature type="transmembrane region" description="Helical" evidence="6">
    <location>
        <begin position="236"/>
        <end position="258"/>
    </location>
</feature>
<keyword evidence="5 6" id="KW-0472">Membrane</keyword>
<sequence length="364" mass="40427">MREQLERRAFLILLAAVTIAFGFILEPFWSAIFWACAVSVIFFPLQQLLERKWGSHPNINALVTLTVCMLIVVIPVIFISTAFIQEGIQLYQKLDSGDIDPREMLMKLRDAFPIVDELLVEFGVNPNDIREQVISAVQGASKFLAKETLTIGQNTFSFLVSLALMMYLTFFLLRDGSQLRDLLIKALPIGDEREHALFEKFVEVTRATVKGNLVVAVVQGALGGFIFWLLDIPAPLLWGVIMAFLSLIPAVGAALVWFPAGLYLYAIGDWISATVLMAYGAIIIGLADNVLRPILVGRDTKLPDYIVLFSTIGGISLFGINGFVIGPLVAALFMAVWQIFMTDFNDEPAFNDEPKLKEQSETTE</sequence>
<keyword evidence="3 6" id="KW-0812">Transmembrane</keyword>
<dbReference type="EMBL" id="FOYU01000004">
    <property type="protein sequence ID" value="SFR58768.1"/>
    <property type="molecule type" value="Genomic_DNA"/>
</dbReference>
<evidence type="ECO:0000256" key="6">
    <source>
        <dbReference type="SAM" id="Phobius"/>
    </source>
</evidence>
<dbReference type="InterPro" id="IPR002549">
    <property type="entry name" value="AI-2E-like"/>
</dbReference>
<proteinExistence type="inferred from homology"/>
<evidence type="ECO:0000256" key="2">
    <source>
        <dbReference type="ARBA" id="ARBA00009773"/>
    </source>
</evidence>
<dbReference type="Proteomes" id="UP000199424">
    <property type="component" value="Unassembled WGS sequence"/>
</dbReference>
<evidence type="ECO:0000256" key="5">
    <source>
        <dbReference type="ARBA" id="ARBA00023136"/>
    </source>
</evidence>
<name>A0A1I6HWJ1_9GAMM</name>
<dbReference type="Pfam" id="PF01594">
    <property type="entry name" value="AI-2E_transport"/>
    <property type="match status" value="1"/>
</dbReference>
<comment type="subcellular location">
    <subcellularLocation>
        <location evidence="1">Membrane</location>
        <topology evidence="1">Multi-pass membrane protein</topology>
    </subcellularLocation>
</comment>
<comment type="similarity">
    <text evidence="2">Belongs to the autoinducer-2 exporter (AI-2E) (TC 2.A.86) family.</text>
</comment>
<feature type="transmembrane region" description="Helical" evidence="6">
    <location>
        <begin position="213"/>
        <end position="230"/>
    </location>
</feature>
<feature type="transmembrane region" description="Helical" evidence="6">
    <location>
        <begin position="156"/>
        <end position="173"/>
    </location>
</feature>
<protein>
    <submittedName>
        <fullName evidence="7">Predicted PurR-regulated permease PerM</fullName>
    </submittedName>
</protein>
<dbReference type="AlphaFoldDB" id="A0A1I6HWJ1"/>
<keyword evidence="4 6" id="KW-1133">Transmembrane helix</keyword>
<evidence type="ECO:0000256" key="4">
    <source>
        <dbReference type="ARBA" id="ARBA00022989"/>
    </source>
</evidence>
<keyword evidence="8" id="KW-1185">Reference proteome</keyword>
<dbReference type="RefSeq" id="WP_092858482.1">
    <property type="nucleotide sequence ID" value="NZ_FOYU01000004.1"/>
</dbReference>
<evidence type="ECO:0000256" key="3">
    <source>
        <dbReference type="ARBA" id="ARBA00022692"/>
    </source>
</evidence>
<evidence type="ECO:0000256" key="1">
    <source>
        <dbReference type="ARBA" id="ARBA00004141"/>
    </source>
</evidence>
<feature type="transmembrane region" description="Helical" evidence="6">
    <location>
        <begin position="31"/>
        <end position="49"/>
    </location>
</feature>
<accession>A0A1I6HWJ1</accession>
<feature type="transmembrane region" description="Helical" evidence="6">
    <location>
        <begin position="270"/>
        <end position="287"/>
    </location>
</feature>
<dbReference type="GO" id="GO:0016020">
    <property type="term" value="C:membrane"/>
    <property type="evidence" value="ECO:0007669"/>
    <property type="project" value="UniProtKB-SubCell"/>
</dbReference>
<gene>
    <name evidence="7" type="ORF">SAMN04488070_2186</name>
</gene>
<feature type="transmembrane region" description="Helical" evidence="6">
    <location>
        <begin position="9"/>
        <end position="25"/>
    </location>
</feature>
<dbReference type="PANTHER" id="PTHR21716">
    <property type="entry name" value="TRANSMEMBRANE PROTEIN"/>
    <property type="match status" value="1"/>
</dbReference>
<evidence type="ECO:0000313" key="8">
    <source>
        <dbReference type="Proteomes" id="UP000199424"/>
    </source>
</evidence>
<feature type="transmembrane region" description="Helical" evidence="6">
    <location>
        <begin position="307"/>
        <end position="337"/>
    </location>
</feature>
<evidence type="ECO:0000313" key="7">
    <source>
        <dbReference type="EMBL" id="SFR58768.1"/>
    </source>
</evidence>
<reference evidence="8" key="1">
    <citation type="submission" date="2016-10" db="EMBL/GenBank/DDBJ databases">
        <authorList>
            <person name="Varghese N."/>
            <person name="Submissions S."/>
        </authorList>
    </citation>
    <scope>NUCLEOTIDE SEQUENCE [LARGE SCALE GENOMIC DNA]</scope>
    <source>
        <strain evidence="8">CGMCC 1.7285</strain>
    </source>
</reference>
<dbReference type="PANTHER" id="PTHR21716:SF4">
    <property type="entry name" value="TRANSMEMBRANE PROTEIN 245"/>
    <property type="match status" value="1"/>
</dbReference>
<organism evidence="7 8">
    <name type="scientific">Pseudidiomarina maritima</name>
    <dbReference type="NCBI Taxonomy" id="519453"/>
    <lineage>
        <taxon>Bacteria</taxon>
        <taxon>Pseudomonadati</taxon>
        <taxon>Pseudomonadota</taxon>
        <taxon>Gammaproteobacteria</taxon>
        <taxon>Alteromonadales</taxon>
        <taxon>Idiomarinaceae</taxon>
        <taxon>Pseudidiomarina</taxon>
    </lineage>
</organism>